<protein>
    <submittedName>
        <fullName evidence="2">Uncharacterized protein</fullName>
    </submittedName>
</protein>
<evidence type="ECO:0000313" key="2">
    <source>
        <dbReference type="EMBL" id="KAH3886520.1"/>
    </source>
</evidence>
<reference evidence="2" key="1">
    <citation type="journal article" date="2019" name="bioRxiv">
        <title>The Genome of the Zebra Mussel, Dreissena polymorpha: A Resource for Invasive Species Research.</title>
        <authorList>
            <person name="McCartney M.A."/>
            <person name="Auch B."/>
            <person name="Kono T."/>
            <person name="Mallez S."/>
            <person name="Zhang Y."/>
            <person name="Obille A."/>
            <person name="Becker A."/>
            <person name="Abrahante J.E."/>
            <person name="Garbe J."/>
            <person name="Badalamenti J.P."/>
            <person name="Herman A."/>
            <person name="Mangelson H."/>
            <person name="Liachko I."/>
            <person name="Sullivan S."/>
            <person name="Sone E.D."/>
            <person name="Koren S."/>
            <person name="Silverstein K.A.T."/>
            <person name="Beckman K.B."/>
            <person name="Gohl D.M."/>
        </authorList>
    </citation>
    <scope>NUCLEOTIDE SEQUENCE</scope>
    <source>
        <strain evidence="2">Duluth1</strain>
        <tissue evidence="2">Whole animal</tissue>
    </source>
</reference>
<name>A0A9D4N030_DREPO</name>
<accession>A0A9D4N030</accession>
<comment type="caution">
    <text evidence="2">The sequence shown here is derived from an EMBL/GenBank/DDBJ whole genome shotgun (WGS) entry which is preliminary data.</text>
</comment>
<proteinExistence type="predicted"/>
<gene>
    <name evidence="2" type="ORF">DPMN_010531</name>
</gene>
<sequence>MGWENSFDLPERQREKERKSKRSHVPKLSVVSRGCHPVRLHYKCDETSFAFQKTWY</sequence>
<dbReference type="Proteomes" id="UP000828390">
    <property type="component" value="Unassembled WGS sequence"/>
</dbReference>
<evidence type="ECO:0000313" key="3">
    <source>
        <dbReference type="Proteomes" id="UP000828390"/>
    </source>
</evidence>
<evidence type="ECO:0000256" key="1">
    <source>
        <dbReference type="SAM" id="MobiDB-lite"/>
    </source>
</evidence>
<organism evidence="2 3">
    <name type="scientific">Dreissena polymorpha</name>
    <name type="common">Zebra mussel</name>
    <name type="synonym">Mytilus polymorpha</name>
    <dbReference type="NCBI Taxonomy" id="45954"/>
    <lineage>
        <taxon>Eukaryota</taxon>
        <taxon>Metazoa</taxon>
        <taxon>Spiralia</taxon>
        <taxon>Lophotrochozoa</taxon>
        <taxon>Mollusca</taxon>
        <taxon>Bivalvia</taxon>
        <taxon>Autobranchia</taxon>
        <taxon>Heteroconchia</taxon>
        <taxon>Euheterodonta</taxon>
        <taxon>Imparidentia</taxon>
        <taxon>Neoheterodontei</taxon>
        <taxon>Myida</taxon>
        <taxon>Dreissenoidea</taxon>
        <taxon>Dreissenidae</taxon>
        <taxon>Dreissena</taxon>
    </lineage>
</organism>
<feature type="region of interest" description="Disordered" evidence="1">
    <location>
        <begin position="1"/>
        <end position="25"/>
    </location>
</feature>
<reference evidence="2" key="2">
    <citation type="submission" date="2020-11" db="EMBL/GenBank/DDBJ databases">
        <authorList>
            <person name="McCartney M.A."/>
            <person name="Auch B."/>
            <person name="Kono T."/>
            <person name="Mallez S."/>
            <person name="Becker A."/>
            <person name="Gohl D.M."/>
            <person name="Silverstein K.A.T."/>
            <person name="Koren S."/>
            <person name="Bechman K.B."/>
            <person name="Herman A."/>
            <person name="Abrahante J.E."/>
            <person name="Garbe J."/>
        </authorList>
    </citation>
    <scope>NUCLEOTIDE SEQUENCE</scope>
    <source>
        <strain evidence="2">Duluth1</strain>
        <tissue evidence="2">Whole animal</tissue>
    </source>
</reference>
<keyword evidence="3" id="KW-1185">Reference proteome</keyword>
<dbReference type="EMBL" id="JAIWYP010000001">
    <property type="protein sequence ID" value="KAH3886520.1"/>
    <property type="molecule type" value="Genomic_DNA"/>
</dbReference>
<dbReference type="AlphaFoldDB" id="A0A9D4N030"/>
<feature type="compositionally biased region" description="Basic and acidic residues" evidence="1">
    <location>
        <begin position="9"/>
        <end position="18"/>
    </location>
</feature>